<accession>A0A1D3K611</accession>
<name>A0A1D3K611_PSEVE</name>
<dbReference type="GO" id="GO:0046464">
    <property type="term" value="P:acylglycerol catabolic process"/>
    <property type="evidence" value="ECO:0007669"/>
    <property type="project" value="TreeGrafter"/>
</dbReference>
<dbReference type="Gene3D" id="3.40.50.1820">
    <property type="entry name" value="alpha/beta hydrolase"/>
    <property type="match status" value="1"/>
</dbReference>
<dbReference type="Pfam" id="PF00561">
    <property type="entry name" value="Abhydrolase_1"/>
    <property type="match status" value="1"/>
</dbReference>
<dbReference type="GO" id="GO:0047372">
    <property type="term" value="F:monoacylglycerol lipase activity"/>
    <property type="evidence" value="ECO:0007669"/>
    <property type="project" value="TreeGrafter"/>
</dbReference>
<reference evidence="4" key="1">
    <citation type="submission" date="2016-07" db="EMBL/GenBank/DDBJ databases">
        <authorList>
            <person name="Florea S."/>
            <person name="Webb J.S."/>
            <person name="Jaromczyk J."/>
            <person name="Schardl C.L."/>
        </authorList>
    </citation>
    <scope>NUCLEOTIDE SEQUENCE [LARGE SCALE GENOMIC DNA]</scope>
    <source>
        <strain evidence="4">1YdBTEX2</strain>
    </source>
</reference>
<dbReference type="EMBL" id="LT599583">
    <property type="protein sequence ID" value="SBW83740.1"/>
    <property type="molecule type" value="Genomic_DNA"/>
</dbReference>
<organism evidence="3 4">
    <name type="scientific">Pseudomonas veronii 1YdBTEX2</name>
    <dbReference type="NCBI Taxonomy" id="1295141"/>
    <lineage>
        <taxon>Bacteria</taxon>
        <taxon>Pseudomonadati</taxon>
        <taxon>Pseudomonadota</taxon>
        <taxon>Gammaproteobacteria</taxon>
        <taxon>Pseudomonadales</taxon>
        <taxon>Pseudomonadaceae</taxon>
        <taxon>Pseudomonas</taxon>
    </lineage>
</organism>
<dbReference type="InterPro" id="IPR029058">
    <property type="entry name" value="AB_hydrolase_fold"/>
</dbReference>
<dbReference type="InterPro" id="IPR050266">
    <property type="entry name" value="AB_hydrolase_sf"/>
</dbReference>
<evidence type="ECO:0000313" key="4">
    <source>
        <dbReference type="Proteomes" id="UP000245431"/>
    </source>
</evidence>
<dbReference type="InterPro" id="IPR000073">
    <property type="entry name" value="AB_hydrolase_1"/>
</dbReference>
<dbReference type="PRINTS" id="PR00111">
    <property type="entry name" value="ABHYDROLASE"/>
</dbReference>
<gene>
    <name evidence="3" type="ORF">PVE_R1G5861</name>
</gene>
<feature type="signal peptide" evidence="1">
    <location>
        <begin position="1"/>
        <end position="30"/>
    </location>
</feature>
<sequence length="323" mass="35057">MTVFNTRWALRRTFALVALATTCSTLAVHASATPAEPKVTSSYTHQTAPTRFVEVDGARLAYRRFGKAGGVPLVFLQHFVGNLDSWDPKVIDGFARDREVILFDNAGVASSSGEVPNNIQGMAKYATGLLQRLGVNKADLLGFSMGSLIAQQVTLDHPELVRRLILVGSSPRGGVGMASLTPEFQGYLAKKRDIPDELLLDVFFTQTAESQAAGREFLTRLRARKVNRDVDVDSKTAPAQAAAIAGWGAPADNANDYLKGIKQPTMVVAGSQDIVFYTANDVTLQQTLPNAQLVIYPDSNHGAIYQYPDLFMKHATLFLNGVK</sequence>
<protein>
    <submittedName>
        <fullName evidence="3">Alpha/beta hydrolase</fullName>
    </submittedName>
</protein>
<dbReference type="Proteomes" id="UP000245431">
    <property type="component" value="Chromosome PVE_r1"/>
</dbReference>
<feature type="chain" id="PRO_5008916502" evidence="1">
    <location>
        <begin position="31"/>
        <end position="323"/>
    </location>
</feature>
<evidence type="ECO:0000256" key="1">
    <source>
        <dbReference type="SAM" id="SignalP"/>
    </source>
</evidence>
<keyword evidence="1" id="KW-0732">Signal</keyword>
<proteinExistence type="predicted"/>
<dbReference type="AlphaFoldDB" id="A0A1D3K611"/>
<keyword evidence="3" id="KW-0378">Hydrolase</keyword>
<feature type="domain" description="AB hydrolase-1" evidence="2">
    <location>
        <begin position="72"/>
        <end position="305"/>
    </location>
</feature>
<dbReference type="SUPFAM" id="SSF53474">
    <property type="entry name" value="alpha/beta-Hydrolases"/>
    <property type="match status" value="1"/>
</dbReference>
<dbReference type="PANTHER" id="PTHR43798">
    <property type="entry name" value="MONOACYLGLYCEROL LIPASE"/>
    <property type="match status" value="1"/>
</dbReference>
<dbReference type="PANTHER" id="PTHR43798:SF5">
    <property type="entry name" value="MONOACYLGLYCEROL LIPASE ABHD6"/>
    <property type="match status" value="1"/>
</dbReference>
<dbReference type="RefSeq" id="WP_017846003.1">
    <property type="nucleotide sequence ID" value="NZ_AOUH01000014.1"/>
</dbReference>
<evidence type="ECO:0000313" key="3">
    <source>
        <dbReference type="EMBL" id="SBW83740.1"/>
    </source>
</evidence>
<dbReference type="GO" id="GO:0016020">
    <property type="term" value="C:membrane"/>
    <property type="evidence" value="ECO:0007669"/>
    <property type="project" value="TreeGrafter"/>
</dbReference>
<evidence type="ECO:0000259" key="2">
    <source>
        <dbReference type="Pfam" id="PF00561"/>
    </source>
</evidence>